<dbReference type="GO" id="GO:0005975">
    <property type="term" value="P:carbohydrate metabolic process"/>
    <property type="evidence" value="ECO:0007669"/>
    <property type="project" value="InterPro"/>
</dbReference>
<evidence type="ECO:0000256" key="1">
    <source>
        <dbReference type="ARBA" id="ARBA00000822"/>
    </source>
</evidence>
<dbReference type="EC" id="3.2.1.14" evidence="2"/>
<name>A0A4R0PA62_9SPHI</name>
<reference evidence="8 9" key="1">
    <citation type="submission" date="2019-02" db="EMBL/GenBank/DDBJ databases">
        <title>Pedobacter sp. RP-3-11 sp. nov., isolated from Arctic soil.</title>
        <authorList>
            <person name="Dahal R.H."/>
        </authorList>
    </citation>
    <scope>NUCLEOTIDE SEQUENCE [LARGE SCALE GENOMIC DNA]</scope>
    <source>
        <strain evidence="8 9">RP-3-11</strain>
    </source>
</reference>
<dbReference type="EMBL" id="SJSN01000003">
    <property type="protein sequence ID" value="TCD11727.1"/>
    <property type="molecule type" value="Genomic_DNA"/>
</dbReference>
<comment type="caution">
    <text evidence="8">The sequence shown here is derived from an EMBL/GenBank/DDBJ whole genome shotgun (WGS) entry which is preliminary data.</text>
</comment>
<protein>
    <recommendedName>
        <fullName evidence="2">chitinase</fullName>
        <ecNumber evidence="2">3.2.1.14</ecNumber>
    </recommendedName>
</protein>
<evidence type="ECO:0000256" key="2">
    <source>
        <dbReference type="ARBA" id="ARBA00012729"/>
    </source>
</evidence>
<dbReference type="GO" id="GO:0006032">
    <property type="term" value="P:chitin catabolic process"/>
    <property type="evidence" value="ECO:0007669"/>
    <property type="project" value="TreeGrafter"/>
</dbReference>
<dbReference type="PANTHER" id="PTHR11177">
    <property type="entry name" value="CHITINASE"/>
    <property type="match status" value="1"/>
</dbReference>
<dbReference type="GO" id="GO:0008061">
    <property type="term" value="F:chitin binding"/>
    <property type="evidence" value="ECO:0007669"/>
    <property type="project" value="InterPro"/>
</dbReference>
<gene>
    <name evidence="8" type="ORF">EZ449_05575</name>
</gene>
<proteinExistence type="inferred from homology"/>
<dbReference type="PROSITE" id="PS01095">
    <property type="entry name" value="GH18_1"/>
    <property type="match status" value="1"/>
</dbReference>
<evidence type="ECO:0000256" key="4">
    <source>
        <dbReference type="ARBA" id="ARBA00023295"/>
    </source>
</evidence>
<dbReference type="Proteomes" id="UP000291485">
    <property type="component" value="Unassembled WGS sequence"/>
</dbReference>
<dbReference type="Pfam" id="PF00704">
    <property type="entry name" value="Glyco_hydro_18"/>
    <property type="match status" value="1"/>
</dbReference>
<dbReference type="PROSITE" id="PS51910">
    <property type="entry name" value="GH18_2"/>
    <property type="match status" value="1"/>
</dbReference>
<dbReference type="InterPro" id="IPR001223">
    <property type="entry name" value="Glyco_hydro18_cat"/>
</dbReference>
<keyword evidence="9" id="KW-1185">Reference proteome</keyword>
<dbReference type="GO" id="GO:0008843">
    <property type="term" value="F:endochitinase activity"/>
    <property type="evidence" value="ECO:0007669"/>
    <property type="project" value="UniProtKB-EC"/>
</dbReference>
<comment type="catalytic activity">
    <reaction evidence="1">
        <text>Random endo-hydrolysis of N-acetyl-beta-D-glucosaminide (1-&gt;4)-beta-linkages in chitin and chitodextrins.</text>
        <dbReference type="EC" id="3.2.1.14"/>
    </reaction>
</comment>
<dbReference type="GO" id="GO:0005576">
    <property type="term" value="C:extracellular region"/>
    <property type="evidence" value="ECO:0007669"/>
    <property type="project" value="TreeGrafter"/>
</dbReference>
<organism evidence="8 9">
    <name type="scientific">Pedobacter frigidisoli</name>
    <dbReference type="NCBI Taxonomy" id="2530455"/>
    <lineage>
        <taxon>Bacteria</taxon>
        <taxon>Pseudomonadati</taxon>
        <taxon>Bacteroidota</taxon>
        <taxon>Sphingobacteriia</taxon>
        <taxon>Sphingobacteriales</taxon>
        <taxon>Sphingobacteriaceae</taxon>
        <taxon>Pedobacter</taxon>
    </lineage>
</organism>
<evidence type="ECO:0000256" key="5">
    <source>
        <dbReference type="RuleBase" id="RU000489"/>
    </source>
</evidence>
<dbReference type="OrthoDB" id="9775889at2"/>
<accession>A0A4R0PA62</accession>
<evidence type="ECO:0000313" key="8">
    <source>
        <dbReference type="EMBL" id="TCD11727.1"/>
    </source>
</evidence>
<dbReference type="SMART" id="SM00636">
    <property type="entry name" value="Glyco_18"/>
    <property type="match status" value="1"/>
</dbReference>
<dbReference type="AlphaFoldDB" id="A0A4R0PA62"/>
<dbReference type="InterPro" id="IPR017853">
    <property type="entry name" value="GH"/>
</dbReference>
<dbReference type="InterPro" id="IPR001579">
    <property type="entry name" value="Glyco_hydro_18_chit_AS"/>
</dbReference>
<dbReference type="Gene3D" id="3.40.5.30">
    <property type="entry name" value="(Trans)glycosidases - domain 2"/>
    <property type="match status" value="1"/>
</dbReference>
<dbReference type="InterPro" id="IPR011583">
    <property type="entry name" value="Chitinase_II/V-like_cat"/>
</dbReference>
<evidence type="ECO:0000256" key="6">
    <source>
        <dbReference type="RuleBase" id="RU004453"/>
    </source>
</evidence>
<evidence type="ECO:0000259" key="7">
    <source>
        <dbReference type="PROSITE" id="PS51910"/>
    </source>
</evidence>
<dbReference type="PANTHER" id="PTHR11177:SF317">
    <property type="entry name" value="CHITINASE 12-RELATED"/>
    <property type="match status" value="1"/>
</dbReference>
<feature type="domain" description="GH18" evidence="7">
    <location>
        <begin position="47"/>
        <end position="342"/>
    </location>
</feature>
<comment type="similarity">
    <text evidence="6">Belongs to the glycosyl hydrolase 18 family.</text>
</comment>
<dbReference type="PROSITE" id="PS51257">
    <property type="entry name" value="PROKAR_LIPOPROTEIN"/>
    <property type="match status" value="1"/>
</dbReference>
<dbReference type="InterPro" id="IPR050314">
    <property type="entry name" value="Glycosyl_Hydrlase_18"/>
</dbReference>
<dbReference type="SUPFAM" id="SSF51445">
    <property type="entry name" value="(Trans)glycosidases"/>
    <property type="match status" value="1"/>
</dbReference>
<keyword evidence="3 5" id="KW-0378">Hydrolase</keyword>
<sequence length="344" mass="37994">MKKIYFLLSISTLLAISSCKKNEDLITPPTPTIPVTPPTPYVIDNSFKIVAYFPSYRDPSGIADSKYKMITHLFYAFLNPNFDGTLATLEQPTRFATVIQKAKANGVKTGISVSGTKSIFVTMAASTSARELFIKNVLAFARTNNLDGVDMDWEYPSTADGSADNYVLLMKSLSDSLHKYNKFLSAAITPGVYAGSIRDGLKSEVFPSVDFFNIMVYDGIGWDKDQPIQHASYNMAVASLNYWIGTRGMPKEKAVLGIPAYGKNTANASKAYRDFVAANADISLDYATIDGVQYFYNGTLTTKKKAKLAKDTANGLMFWEFYHDDNGEKSIIRAANDELGRNYN</sequence>
<keyword evidence="4 5" id="KW-0326">Glycosidase</keyword>
<evidence type="ECO:0000256" key="3">
    <source>
        <dbReference type="ARBA" id="ARBA00022801"/>
    </source>
</evidence>
<dbReference type="RefSeq" id="WP_131556977.1">
    <property type="nucleotide sequence ID" value="NZ_SJSN01000003.1"/>
</dbReference>
<dbReference type="Gene3D" id="3.20.20.80">
    <property type="entry name" value="Glycosidases"/>
    <property type="match status" value="1"/>
</dbReference>
<evidence type="ECO:0000313" key="9">
    <source>
        <dbReference type="Proteomes" id="UP000291485"/>
    </source>
</evidence>